<sequence length="346" mass="38524">MEQFIRCGIDIAKLVFQIHGVNAKSGETVMVKKLARGEMLRYFANKPRMLIGIEACGGAHYWARELTKLGHTVKLMTPQYVAPYRRGGKNDANDAEAICEALARPNMRFVAVKSESQQAVLVMHRMRDQWVRERTSLMNQIRSYLHEFGIVINQGRAALAKTLPWVAEDETLPVLFRQSMADLADRLTDLEQRIEALNKRIESWGKQDSAAQALLTLCGVGSITASAAVATAGDVSVFKNGRQFAAWLGLVPKQNSSGGKNQLGAITKRGDRYLRTLLVQGARTVMLAASRAQKSTQTNPMFEWIYKLQERRPNNVVAVAIAAKQARMLWAIMAKQQRQDALGLAI</sequence>
<dbReference type="AlphaFoldDB" id="A0A7Y5EJ22"/>
<evidence type="ECO:0000259" key="2">
    <source>
        <dbReference type="Pfam" id="PF01548"/>
    </source>
</evidence>
<dbReference type="GO" id="GO:0003677">
    <property type="term" value="F:DNA binding"/>
    <property type="evidence" value="ECO:0007669"/>
    <property type="project" value="InterPro"/>
</dbReference>
<comment type="caution">
    <text evidence="4">The sequence shown here is derived from an EMBL/GenBank/DDBJ whole genome shotgun (WGS) entry which is preliminary data.</text>
</comment>
<dbReference type="NCBIfam" id="NF033542">
    <property type="entry name" value="transpos_IS110"/>
    <property type="match status" value="1"/>
</dbReference>
<dbReference type="Pfam" id="PF01548">
    <property type="entry name" value="DEDD_Tnp_IS110"/>
    <property type="match status" value="1"/>
</dbReference>
<protein>
    <submittedName>
        <fullName evidence="4">IS110 family transposase</fullName>
    </submittedName>
</protein>
<dbReference type="Proteomes" id="UP000523161">
    <property type="component" value="Unassembled WGS sequence"/>
</dbReference>
<feature type="domain" description="Transposase IS116/IS110/IS902 C-terminal" evidence="3">
    <location>
        <begin position="212"/>
        <end position="293"/>
    </location>
</feature>
<dbReference type="PANTHER" id="PTHR33055:SF3">
    <property type="entry name" value="PUTATIVE TRANSPOSASE FOR IS117-RELATED"/>
    <property type="match status" value="1"/>
</dbReference>
<feature type="coiled-coil region" evidence="1">
    <location>
        <begin position="180"/>
        <end position="207"/>
    </location>
</feature>
<evidence type="ECO:0000313" key="4">
    <source>
        <dbReference type="EMBL" id="NRQ44099.1"/>
    </source>
</evidence>
<dbReference type="InterPro" id="IPR047650">
    <property type="entry name" value="Transpos_IS110"/>
</dbReference>
<evidence type="ECO:0000259" key="3">
    <source>
        <dbReference type="Pfam" id="PF02371"/>
    </source>
</evidence>
<accession>A0A7Y5EJ22</accession>
<organism evidence="4 5">
    <name type="scientific">Rheinheimera lutimaris</name>
    <dbReference type="NCBI Taxonomy" id="2740584"/>
    <lineage>
        <taxon>Bacteria</taxon>
        <taxon>Pseudomonadati</taxon>
        <taxon>Pseudomonadota</taxon>
        <taxon>Gammaproteobacteria</taxon>
        <taxon>Chromatiales</taxon>
        <taxon>Chromatiaceae</taxon>
        <taxon>Rheinheimera</taxon>
    </lineage>
</organism>
<feature type="domain" description="Transposase IS110-like N-terminal" evidence="2">
    <location>
        <begin position="7"/>
        <end position="148"/>
    </location>
</feature>
<dbReference type="InterPro" id="IPR003346">
    <property type="entry name" value="Transposase_20"/>
</dbReference>
<dbReference type="EMBL" id="JABSOD010000021">
    <property type="protein sequence ID" value="NRQ44099.1"/>
    <property type="molecule type" value="Genomic_DNA"/>
</dbReference>
<keyword evidence="5" id="KW-1185">Reference proteome</keyword>
<reference evidence="4 5" key="1">
    <citation type="submission" date="2020-06" db="EMBL/GenBank/DDBJ databases">
        <title>Rheinheimera sp. nov., a marine bacterium isolated from coastal.</title>
        <authorList>
            <person name="Yu Q."/>
            <person name="Qi Y."/>
            <person name="Pu J."/>
        </authorList>
    </citation>
    <scope>NUCLEOTIDE SEQUENCE [LARGE SCALE GENOMIC DNA]</scope>
    <source>
        <strain evidence="4 5">YQF-2</strain>
    </source>
</reference>
<dbReference type="RefSeq" id="WP_173502328.1">
    <property type="nucleotide sequence ID" value="NZ_JABSOD010000021.1"/>
</dbReference>
<dbReference type="InterPro" id="IPR002525">
    <property type="entry name" value="Transp_IS110-like_N"/>
</dbReference>
<name>A0A7Y5EJ22_9GAMM</name>
<proteinExistence type="predicted"/>
<dbReference type="GO" id="GO:0004803">
    <property type="term" value="F:transposase activity"/>
    <property type="evidence" value="ECO:0007669"/>
    <property type="project" value="InterPro"/>
</dbReference>
<keyword evidence="1" id="KW-0175">Coiled coil</keyword>
<evidence type="ECO:0000256" key="1">
    <source>
        <dbReference type="SAM" id="Coils"/>
    </source>
</evidence>
<dbReference type="Pfam" id="PF02371">
    <property type="entry name" value="Transposase_20"/>
    <property type="match status" value="1"/>
</dbReference>
<dbReference type="GO" id="GO:0006313">
    <property type="term" value="P:DNA transposition"/>
    <property type="evidence" value="ECO:0007669"/>
    <property type="project" value="InterPro"/>
</dbReference>
<gene>
    <name evidence="4" type="ORF">HRH59_16260</name>
</gene>
<dbReference type="PANTHER" id="PTHR33055">
    <property type="entry name" value="TRANSPOSASE FOR INSERTION SEQUENCE ELEMENT IS1111A"/>
    <property type="match status" value="1"/>
</dbReference>
<evidence type="ECO:0000313" key="5">
    <source>
        <dbReference type="Proteomes" id="UP000523161"/>
    </source>
</evidence>